<dbReference type="SUPFAM" id="SSF53137">
    <property type="entry name" value="Translational machinery components"/>
    <property type="match status" value="1"/>
</dbReference>
<dbReference type="Pfam" id="PF17144">
    <property type="entry name" value="Ribosomal_L5e"/>
    <property type="match status" value="1"/>
</dbReference>
<evidence type="ECO:0000256" key="1">
    <source>
        <dbReference type="ARBA" id="ARBA00007116"/>
    </source>
</evidence>
<proteinExistence type="inferred from homology"/>
<evidence type="ECO:0000256" key="3">
    <source>
        <dbReference type="ARBA" id="ARBA00023274"/>
    </source>
</evidence>
<keyword evidence="5" id="KW-1185">Reference proteome</keyword>
<reference evidence="5" key="1">
    <citation type="submission" date="2024-07" db="EMBL/GenBank/DDBJ databases">
        <title>Two chromosome-level genome assemblies of Korean endemic species Abeliophyllum distichum and Forsythia ovata (Oleaceae).</title>
        <authorList>
            <person name="Jang H."/>
        </authorList>
    </citation>
    <scope>NUCLEOTIDE SEQUENCE [LARGE SCALE GENOMIC DNA]</scope>
</reference>
<accession>A0ABD1WI69</accession>
<dbReference type="AlphaFoldDB" id="A0ABD1WI69"/>
<comment type="caution">
    <text evidence="4">The sequence shown here is derived from an EMBL/GenBank/DDBJ whole genome shotgun (WGS) entry which is preliminary data.</text>
</comment>
<dbReference type="Proteomes" id="UP001604277">
    <property type="component" value="Unassembled WGS sequence"/>
</dbReference>
<dbReference type="PANTHER" id="PTHR23410">
    <property type="entry name" value="RIBOSOMAL PROTEIN L5-RELATED"/>
    <property type="match status" value="1"/>
</dbReference>
<protein>
    <submittedName>
        <fullName evidence="4">60S ribosomal protein L5-like</fullName>
    </submittedName>
</protein>
<dbReference type="PANTHER" id="PTHR23410:SF12">
    <property type="entry name" value="LARGE RIBOSOMAL SUBUNIT PROTEIN UL18"/>
    <property type="match status" value="1"/>
</dbReference>
<dbReference type="GO" id="GO:0005840">
    <property type="term" value="C:ribosome"/>
    <property type="evidence" value="ECO:0007669"/>
    <property type="project" value="UniProtKB-KW"/>
</dbReference>
<dbReference type="Gene3D" id="3.30.420.100">
    <property type="match status" value="1"/>
</dbReference>
<keyword evidence="3" id="KW-0687">Ribonucleoprotein</keyword>
<evidence type="ECO:0000256" key="2">
    <source>
        <dbReference type="ARBA" id="ARBA00022980"/>
    </source>
</evidence>
<keyword evidence="2" id="KW-0689">Ribosomal protein</keyword>
<sequence>MDDLRLAGLDKHLSSKLVPLCTGALSTLMARAMSTRRCSSTVVVKKIEDISWKEECMNETVVKEDDLKSMYNYRSNLNRMFNYDLDEMANYLYIIAQIVCASIAGDMVLAAAYAHELPCYGLEVGLTNYGADMVAS</sequence>
<evidence type="ECO:0000313" key="4">
    <source>
        <dbReference type="EMBL" id="KAL2549387.1"/>
    </source>
</evidence>
<dbReference type="EMBL" id="JBFOLJ010000003">
    <property type="protein sequence ID" value="KAL2549387.1"/>
    <property type="molecule type" value="Genomic_DNA"/>
</dbReference>
<organism evidence="4 5">
    <name type="scientific">Forsythia ovata</name>
    <dbReference type="NCBI Taxonomy" id="205694"/>
    <lineage>
        <taxon>Eukaryota</taxon>
        <taxon>Viridiplantae</taxon>
        <taxon>Streptophyta</taxon>
        <taxon>Embryophyta</taxon>
        <taxon>Tracheophyta</taxon>
        <taxon>Spermatophyta</taxon>
        <taxon>Magnoliopsida</taxon>
        <taxon>eudicotyledons</taxon>
        <taxon>Gunneridae</taxon>
        <taxon>Pentapetalae</taxon>
        <taxon>asterids</taxon>
        <taxon>lamiids</taxon>
        <taxon>Lamiales</taxon>
        <taxon>Oleaceae</taxon>
        <taxon>Forsythieae</taxon>
        <taxon>Forsythia</taxon>
    </lineage>
</organism>
<name>A0ABD1WI69_9LAMI</name>
<dbReference type="InterPro" id="IPR005485">
    <property type="entry name" value="Rbsml_uL18_euk_arch"/>
</dbReference>
<evidence type="ECO:0000313" key="5">
    <source>
        <dbReference type="Proteomes" id="UP001604277"/>
    </source>
</evidence>
<dbReference type="GO" id="GO:1990904">
    <property type="term" value="C:ribonucleoprotein complex"/>
    <property type="evidence" value="ECO:0007669"/>
    <property type="project" value="UniProtKB-KW"/>
</dbReference>
<comment type="similarity">
    <text evidence="1">Belongs to the universal ribosomal protein uL18 family.</text>
</comment>
<gene>
    <name evidence="4" type="ORF">Fot_10917</name>
</gene>